<dbReference type="Proteomes" id="UP000886595">
    <property type="component" value="Unassembled WGS sequence"/>
</dbReference>
<accession>A0A8X7VG85</accession>
<organism evidence="2 3">
    <name type="scientific">Brassica carinata</name>
    <name type="common">Ethiopian mustard</name>
    <name type="synonym">Abyssinian cabbage</name>
    <dbReference type="NCBI Taxonomy" id="52824"/>
    <lineage>
        <taxon>Eukaryota</taxon>
        <taxon>Viridiplantae</taxon>
        <taxon>Streptophyta</taxon>
        <taxon>Embryophyta</taxon>
        <taxon>Tracheophyta</taxon>
        <taxon>Spermatophyta</taxon>
        <taxon>Magnoliopsida</taxon>
        <taxon>eudicotyledons</taxon>
        <taxon>Gunneridae</taxon>
        <taxon>Pentapetalae</taxon>
        <taxon>rosids</taxon>
        <taxon>malvids</taxon>
        <taxon>Brassicales</taxon>
        <taxon>Brassicaceae</taxon>
        <taxon>Brassiceae</taxon>
        <taxon>Brassica</taxon>
    </lineage>
</organism>
<evidence type="ECO:0000313" key="3">
    <source>
        <dbReference type="Proteomes" id="UP000886595"/>
    </source>
</evidence>
<comment type="caution">
    <text evidence="2">The sequence shown here is derived from an EMBL/GenBank/DDBJ whole genome shotgun (WGS) entry which is preliminary data.</text>
</comment>
<evidence type="ECO:0000256" key="1">
    <source>
        <dbReference type="SAM" id="Phobius"/>
    </source>
</evidence>
<protein>
    <submittedName>
        <fullName evidence="2">Uncharacterized protein</fullName>
    </submittedName>
</protein>
<reference evidence="2 3" key="1">
    <citation type="submission" date="2020-02" db="EMBL/GenBank/DDBJ databases">
        <authorList>
            <person name="Ma Q."/>
            <person name="Huang Y."/>
            <person name="Song X."/>
            <person name="Pei D."/>
        </authorList>
    </citation>
    <scope>NUCLEOTIDE SEQUENCE [LARGE SCALE GENOMIC DNA]</scope>
    <source>
        <strain evidence="2">Sxm20200214</strain>
        <tissue evidence="2">Leaf</tissue>
    </source>
</reference>
<proteinExistence type="predicted"/>
<dbReference type="AlphaFoldDB" id="A0A8X7VG85"/>
<keyword evidence="1" id="KW-1133">Transmembrane helix</keyword>
<sequence>MANNHIMLYLASVILLLGIISSSFNMQMYPQGRMSHDYREMCVGDHLAVKGTKFEWAWQHPRAASTKLLLLSSLSLDLHARSSLHTQR</sequence>
<name>A0A8X7VG85_BRACI</name>
<dbReference type="OrthoDB" id="432685at2759"/>
<evidence type="ECO:0000313" key="2">
    <source>
        <dbReference type="EMBL" id="KAG2310656.1"/>
    </source>
</evidence>
<feature type="transmembrane region" description="Helical" evidence="1">
    <location>
        <begin position="6"/>
        <end position="24"/>
    </location>
</feature>
<keyword evidence="1" id="KW-0472">Membrane</keyword>
<gene>
    <name evidence="2" type="ORF">Bca52824_022213</name>
</gene>
<dbReference type="EMBL" id="JAAMPC010000005">
    <property type="protein sequence ID" value="KAG2310656.1"/>
    <property type="molecule type" value="Genomic_DNA"/>
</dbReference>
<keyword evidence="3" id="KW-1185">Reference proteome</keyword>
<keyword evidence="1" id="KW-0812">Transmembrane</keyword>